<evidence type="ECO:0000313" key="2">
    <source>
        <dbReference type="EMBL" id="KAI3425802.1"/>
    </source>
</evidence>
<evidence type="ECO:0000256" key="1">
    <source>
        <dbReference type="SAM" id="Coils"/>
    </source>
</evidence>
<keyword evidence="3" id="KW-1185">Reference proteome</keyword>
<dbReference type="Proteomes" id="UP001055712">
    <property type="component" value="Unassembled WGS sequence"/>
</dbReference>
<dbReference type="EMBL" id="SIDB01000011">
    <property type="protein sequence ID" value="KAI3425802.1"/>
    <property type="molecule type" value="Genomic_DNA"/>
</dbReference>
<reference evidence="2" key="1">
    <citation type="journal article" date="2019" name="Plant J.">
        <title>Chlorella vulgaris genome assembly and annotation reveals the molecular basis for metabolic acclimation to high light conditions.</title>
        <authorList>
            <person name="Cecchin M."/>
            <person name="Marcolungo L."/>
            <person name="Rossato M."/>
            <person name="Girolomoni L."/>
            <person name="Cosentino E."/>
            <person name="Cuine S."/>
            <person name="Li-Beisson Y."/>
            <person name="Delledonne M."/>
            <person name="Ballottari M."/>
        </authorList>
    </citation>
    <scope>NUCLEOTIDE SEQUENCE</scope>
    <source>
        <strain evidence="2">211/11P</strain>
    </source>
</reference>
<accession>A0A9D4THK4</accession>
<protein>
    <submittedName>
        <fullName evidence="2">Uncharacterized protein</fullName>
    </submittedName>
</protein>
<organism evidence="2 3">
    <name type="scientific">Chlorella vulgaris</name>
    <name type="common">Green alga</name>
    <dbReference type="NCBI Taxonomy" id="3077"/>
    <lineage>
        <taxon>Eukaryota</taxon>
        <taxon>Viridiplantae</taxon>
        <taxon>Chlorophyta</taxon>
        <taxon>core chlorophytes</taxon>
        <taxon>Trebouxiophyceae</taxon>
        <taxon>Chlorellales</taxon>
        <taxon>Chlorellaceae</taxon>
        <taxon>Chlorella clade</taxon>
        <taxon>Chlorella</taxon>
    </lineage>
</organism>
<name>A0A9D4THK4_CHLVU</name>
<reference evidence="2" key="2">
    <citation type="submission" date="2020-11" db="EMBL/GenBank/DDBJ databases">
        <authorList>
            <person name="Cecchin M."/>
            <person name="Marcolungo L."/>
            <person name="Rossato M."/>
            <person name="Girolomoni L."/>
            <person name="Cosentino E."/>
            <person name="Cuine S."/>
            <person name="Li-Beisson Y."/>
            <person name="Delledonne M."/>
            <person name="Ballottari M."/>
        </authorList>
    </citation>
    <scope>NUCLEOTIDE SEQUENCE</scope>
    <source>
        <strain evidence="2">211/11P</strain>
        <tissue evidence="2">Whole cell</tissue>
    </source>
</reference>
<comment type="caution">
    <text evidence="2">The sequence shown here is derived from an EMBL/GenBank/DDBJ whole genome shotgun (WGS) entry which is preliminary data.</text>
</comment>
<sequence length="138" mass="15439">MQAGAPLPELDGPPHRPPPVLPYGNDLTDAEFRELKMYLHALSYYENKHISDSLYRQIADRLGSLTAPPLSEAQRAEMVQIFQQHVAAAATPAEAPPASDDAQVLQALANLQQQMQQQMQQMQQQMQQDVNLLINRLP</sequence>
<proteinExistence type="predicted"/>
<evidence type="ECO:0000313" key="3">
    <source>
        <dbReference type="Proteomes" id="UP001055712"/>
    </source>
</evidence>
<feature type="coiled-coil region" evidence="1">
    <location>
        <begin position="101"/>
        <end position="132"/>
    </location>
</feature>
<gene>
    <name evidence="2" type="ORF">D9Q98_007777</name>
</gene>
<keyword evidence="1" id="KW-0175">Coiled coil</keyword>
<dbReference type="AlphaFoldDB" id="A0A9D4THK4"/>